<gene>
    <name evidence="2" type="ORF">A3A35_02380</name>
</gene>
<protein>
    <recommendedName>
        <fullName evidence="1">Glycosyltransferase subfamily 4-like N-terminal domain-containing protein</fullName>
    </recommendedName>
</protein>
<dbReference type="PANTHER" id="PTHR12526">
    <property type="entry name" value="GLYCOSYLTRANSFERASE"/>
    <property type="match status" value="1"/>
</dbReference>
<dbReference type="Proteomes" id="UP000179115">
    <property type="component" value="Unassembled WGS sequence"/>
</dbReference>
<sequence length="362" mass="41030">MTEPVSLVYLANARFPTTKAHSIQVARMCESFATQGSRVELLVPRLEAEQNDPFAGNKNISIRRIWTTPWRGSRFGFLLSSAIFGVLSTLAVRKRRGILYSIDLDYFSFFLLPFLGRPYFFEIHSAKKPTLFHRWLFRRITGVIAINENVRKALETTFPSLRGKILVFPNGVELAAYNTIKPVSIEHPAVVYTGSFQDWKGLEILPSVARKLPSTHFYLVGGETFPGLNTDALSPNIHLVARQPKERMPAWQSAADLLLLTGTKKSEYSFRYTSPMKLYEYMAAARPIIAAKTAAIEQSVTGGEVFFYKPDDKEDLEKTIVQALRNPEEGRRRAKLLKERAGAFTWEKRAKAILAFIAEKYV</sequence>
<name>A0A1F6EE09_9BACT</name>
<accession>A0A1F6EE09</accession>
<reference evidence="2 3" key="1">
    <citation type="journal article" date="2016" name="Nat. Commun.">
        <title>Thousands of microbial genomes shed light on interconnected biogeochemical processes in an aquifer system.</title>
        <authorList>
            <person name="Anantharaman K."/>
            <person name="Brown C.T."/>
            <person name="Hug L.A."/>
            <person name="Sharon I."/>
            <person name="Castelle C.J."/>
            <person name="Probst A.J."/>
            <person name="Thomas B.C."/>
            <person name="Singh A."/>
            <person name="Wilkins M.J."/>
            <person name="Karaoz U."/>
            <person name="Brodie E.L."/>
            <person name="Williams K.H."/>
            <person name="Hubbard S.S."/>
            <person name="Banfield J.F."/>
        </authorList>
    </citation>
    <scope>NUCLEOTIDE SEQUENCE [LARGE SCALE GENOMIC DNA]</scope>
</reference>
<dbReference type="Pfam" id="PF13692">
    <property type="entry name" value="Glyco_trans_1_4"/>
    <property type="match status" value="1"/>
</dbReference>
<evidence type="ECO:0000313" key="3">
    <source>
        <dbReference type="Proteomes" id="UP000179115"/>
    </source>
</evidence>
<proteinExistence type="predicted"/>
<evidence type="ECO:0000313" key="2">
    <source>
        <dbReference type="EMBL" id="OGG71919.1"/>
    </source>
</evidence>
<dbReference type="EMBL" id="MFLV01000005">
    <property type="protein sequence ID" value="OGG71919.1"/>
    <property type="molecule type" value="Genomic_DNA"/>
</dbReference>
<dbReference type="SUPFAM" id="SSF53756">
    <property type="entry name" value="UDP-Glycosyltransferase/glycogen phosphorylase"/>
    <property type="match status" value="1"/>
</dbReference>
<evidence type="ECO:0000259" key="1">
    <source>
        <dbReference type="Pfam" id="PF13579"/>
    </source>
</evidence>
<dbReference type="STRING" id="1798508.A3A35_02380"/>
<comment type="caution">
    <text evidence="2">The sequence shown here is derived from an EMBL/GenBank/DDBJ whole genome shotgun (WGS) entry which is preliminary data.</text>
</comment>
<feature type="domain" description="Glycosyltransferase subfamily 4-like N-terminal" evidence="1">
    <location>
        <begin position="24"/>
        <end position="171"/>
    </location>
</feature>
<dbReference type="AlphaFoldDB" id="A0A1F6EE09"/>
<organism evidence="2 3">
    <name type="scientific">Candidatus Kaiserbacteria bacterium RIFCSPLOWO2_01_FULL_51_21</name>
    <dbReference type="NCBI Taxonomy" id="1798508"/>
    <lineage>
        <taxon>Bacteria</taxon>
        <taxon>Candidatus Kaiseribacteriota</taxon>
    </lineage>
</organism>
<dbReference type="Pfam" id="PF13579">
    <property type="entry name" value="Glyco_trans_4_4"/>
    <property type="match status" value="1"/>
</dbReference>
<dbReference type="InterPro" id="IPR028098">
    <property type="entry name" value="Glyco_trans_4-like_N"/>
</dbReference>
<dbReference type="Gene3D" id="3.40.50.2000">
    <property type="entry name" value="Glycogen Phosphorylase B"/>
    <property type="match status" value="2"/>
</dbReference>